<feature type="compositionally biased region" description="Low complexity" evidence="4">
    <location>
        <begin position="1"/>
        <end position="27"/>
    </location>
</feature>
<dbReference type="Gene3D" id="2.60.130.10">
    <property type="entry name" value="Aromatic compound dioxygenase"/>
    <property type="match status" value="1"/>
</dbReference>
<evidence type="ECO:0000313" key="6">
    <source>
        <dbReference type="EMBL" id="MFD1235329.1"/>
    </source>
</evidence>
<dbReference type="Pfam" id="PF00775">
    <property type="entry name" value="Dioxygenase_C"/>
    <property type="match status" value="1"/>
</dbReference>
<comment type="caution">
    <text evidence="6">The sequence shown here is derived from an EMBL/GenBank/DDBJ whole genome shotgun (WGS) entry which is preliminary data.</text>
</comment>
<reference evidence="7" key="1">
    <citation type="journal article" date="2019" name="Int. J. Syst. Evol. Microbiol.">
        <title>The Global Catalogue of Microorganisms (GCM) 10K type strain sequencing project: providing services to taxonomists for standard genome sequencing and annotation.</title>
        <authorList>
            <consortium name="The Broad Institute Genomics Platform"/>
            <consortium name="The Broad Institute Genome Sequencing Center for Infectious Disease"/>
            <person name="Wu L."/>
            <person name="Ma J."/>
        </authorList>
    </citation>
    <scope>NUCLEOTIDE SEQUENCE [LARGE SCALE GENOMIC DNA]</scope>
    <source>
        <strain evidence="7">CCUG 49018</strain>
    </source>
</reference>
<dbReference type="InterPro" id="IPR000627">
    <property type="entry name" value="Intradiol_dOase_C"/>
</dbReference>
<dbReference type="PANTHER" id="PTHR33711:SF9">
    <property type="entry name" value="PROTOCATECHUATE 3,4-DIOXYGENASE ALPHA CHAIN"/>
    <property type="match status" value="1"/>
</dbReference>
<dbReference type="GO" id="GO:0018578">
    <property type="term" value="F:protocatechuate 3,4-dioxygenase activity"/>
    <property type="evidence" value="ECO:0007669"/>
    <property type="project" value="UniProtKB-EC"/>
</dbReference>
<dbReference type="PANTHER" id="PTHR33711">
    <property type="entry name" value="DIOXYGENASE, PUTATIVE (AFU_ORTHOLOGUE AFUA_2G02910)-RELATED"/>
    <property type="match status" value="1"/>
</dbReference>
<evidence type="ECO:0000256" key="1">
    <source>
        <dbReference type="ARBA" id="ARBA00007825"/>
    </source>
</evidence>
<keyword evidence="7" id="KW-1185">Reference proteome</keyword>
<dbReference type="EMBL" id="JBHTMB010000156">
    <property type="protein sequence ID" value="MFD1235329.1"/>
    <property type="molecule type" value="Genomic_DNA"/>
</dbReference>
<dbReference type="SUPFAM" id="SSF49482">
    <property type="entry name" value="Aromatic compound dioxygenase"/>
    <property type="match status" value="1"/>
</dbReference>
<evidence type="ECO:0000256" key="3">
    <source>
        <dbReference type="ARBA" id="ARBA00023002"/>
    </source>
</evidence>
<dbReference type="NCBIfam" id="TIGR02423">
    <property type="entry name" value="protocat_alph"/>
    <property type="match status" value="1"/>
</dbReference>
<gene>
    <name evidence="6" type="primary">pcaG</name>
    <name evidence="6" type="ORF">ACFQ34_18730</name>
</gene>
<name>A0ABW3VJL0_9PSEU</name>
<evidence type="ECO:0000313" key="7">
    <source>
        <dbReference type="Proteomes" id="UP001597182"/>
    </source>
</evidence>
<dbReference type="RefSeq" id="WP_346094406.1">
    <property type="nucleotide sequence ID" value="NZ_BAABKS010000095.1"/>
</dbReference>
<sequence length="207" mass="22010">MTEQPVSEQSVSEQSVSEQSVSEQSVSGRRPLGLTPSQTVGPFLSLGLPWPDGGDVVAEGTDGAIRIGGVVRDGAGEVVPDALVETWQADPEGNFDHPDSAERSTFRGFGRCPTDGDGHWEIRTLKPGAVDGQAPHVDVSVFARGLLDRVVTRIYFPDEEAANAADPVLATVPADRRATLVATATAPAELRFDITLRGNDETVFFQV</sequence>
<dbReference type="InterPro" id="IPR015889">
    <property type="entry name" value="Intradiol_dOase_core"/>
</dbReference>
<dbReference type="InterPro" id="IPR050770">
    <property type="entry name" value="Intradiol_RC_Dioxygenase"/>
</dbReference>
<comment type="similarity">
    <text evidence="1">Belongs to the intradiol ring-cleavage dioxygenase family.</text>
</comment>
<proteinExistence type="inferred from homology"/>
<accession>A0ABW3VJL0</accession>
<organism evidence="6 7">
    <name type="scientific">Pseudonocardia benzenivorans</name>
    <dbReference type="NCBI Taxonomy" id="228005"/>
    <lineage>
        <taxon>Bacteria</taxon>
        <taxon>Bacillati</taxon>
        <taxon>Actinomycetota</taxon>
        <taxon>Actinomycetes</taxon>
        <taxon>Pseudonocardiales</taxon>
        <taxon>Pseudonocardiaceae</taxon>
        <taxon>Pseudonocardia</taxon>
    </lineage>
</organism>
<evidence type="ECO:0000256" key="4">
    <source>
        <dbReference type="SAM" id="MobiDB-lite"/>
    </source>
</evidence>
<keyword evidence="2" id="KW-0223">Dioxygenase</keyword>
<dbReference type="EC" id="1.13.11.3" evidence="6"/>
<dbReference type="Proteomes" id="UP001597182">
    <property type="component" value="Unassembled WGS sequence"/>
</dbReference>
<feature type="domain" description="Intradiol ring-cleavage dioxygenases" evidence="5">
    <location>
        <begin position="65"/>
        <end position="198"/>
    </location>
</feature>
<dbReference type="CDD" id="cd03463">
    <property type="entry name" value="3_4-PCD_alpha"/>
    <property type="match status" value="1"/>
</dbReference>
<feature type="region of interest" description="Disordered" evidence="4">
    <location>
        <begin position="1"/>
        <end position="36"/>
    </location>
</feature>
<evidence type="ECO:0000256" key="2">
    <source>
        <dbReference type="ARBA" id="ARBA00022964"/>
    </source>
</evidence>
<evidence type="ECO:0000259" key="5">
    <source>
        <dbReference type="Pfam" id="PF00775"/>
    </source>
</evidence>
<protein>
    <submittedName>
        <fullName evidence="6">Protocatechuate 3,4-dioxygenase subunit alpha</fullName>
        <ecNumber evidence="6">1.13.11.3</ecNumber>
    </submittedName>
</protein>
<dbReference type="InterPro" id="IPR012786">
    <property type="entry name" value="Protocat_dOase_a"/>
</dbReference>
<keyword evidence="3 6" id="KW-0560">Oxidoreductase</keyword>